<accession>A0A0N8A762</accession>
<feature type="region of interest" description="Disordered" evidence="10">
    <location>
        <begin position="24"/>
        <end position="81"/>
    </location>
</feature>
<evidence type="ECO:0000256" key="1">
    <source>
        <dbReference type="ARBA" id="ARBA00004123"/>
    </source>
</evidence>
<feature type="compositionally biased region" description="Low complexity" evidence="10">
    <location>
        <begin position="46"/>
        <end position="59"/>
    </location>
</feature>
<protein>
    <submittedName>
        <fullName evidence="12">DDB1-and CUL4-associated factor 12</fullName>
    </submittedName>
</protein>
<reference evidence="12 13" key="1">
    <citation type="submission" date="2016-03" db="EMBL/GenBank/DDBJ databases">
        <title>EvidentialGene: Evidence-directed Construction of Genes on Genomes.</title>
        <authorList>
            <person name="Gilbert D.G."/>
            <person name="Choi J.-H."/>
            <person name="Mockaitis K."/>
            <person name="Colbourne J."/>
            <person name="Pfrender M."/>
        </authorList>
    </citation>
    <scope>NUCLEOTIDE SEQUENCE [LARGE SCALE GENOMIC DNA]</scope>
    <source>
        <strain evidence="12 13">Xinb3</strain>
        <tissue evidence="12">Complete organism</tissue>
    </source>
</reference>
<dbReference type="InterPro" id="IPR015943">
    <property type="entry name" value="WD40/YVTN_repeat-like_dom_sf"/>
</dbReference>
<dbReference type="Proteomes" id="UP000076858">
    <property type="component" value="Unassembled WGS sequence"/>
</dbReference>
<evidence type="ECO:0000256" key="9">
    <source>
        <dbReference type="ARBA" id="ARBA00038022"/>
    </source>
</evidence>
<dbReference type="Gene3D" id="2.130.10.10">
    <property type="entry name" value="YVTN repeat-like/Quinoprotein amine dehydrogenase"/>
    <property type="match status" value="2"/>
</dbReference>
<feature type="compositionally biased region" description="Polar residues" evidence="10">
    <location>
        <begin position="29"/>
        <end position="38"/>
    </location>
</feature>
<dbReference type="InterPro" id="IPR056151">
    <property type="entry name" value="Beta-prop_DCAF12"/>
</dbReference>
<feature type="domain" description="DDB1- and CUL4-associated factor 12 beta-propeller" evidence="11">
    <location>
        <begin position="121"/>
        <end position="462"/>
    </location>
</feature>
<evidence type="ECO:0000256" key="2">
    <source>
        <dbReference type="ARBA" id="ARBA00004496"/>
    </source>
</evidence>
<dbReference type="OrthoDB" id="9610195at2759"/>
<evidence type="ECO:0000256" key="7">
    <source>
        <dbReference type="ARBA" id="ARBA00022786"/>
    </source>
</evidence>
<keyword evidence="5" id="KW-0853">WD repeat</keyword>
<keyword evidence="8" id="KW-0539">Nucleus</keyword>
<dbReference type="PANTHER" id="PTHR19860">
    <property type="entry name" value="DDB1- AND CUL4-ASSOCIATED FACTOR 12-RELATED"/>
    <property type="match status" value="1"/>
</dbReference>
<evidence type="ECO:0000313" key="13">
    <source>
        <dbReference type="Proteomes" id="UP000076858"/>
    </source>
</evidence>
<comment type="similarity">
    <text evidence="9">Belongs to the WD repeat DCAF12 family.</text>
</comment>
<evidence type="ECO:0000256" key="3">
    <source>
        <dbReference type="ARBA" id="ARBA00004906"/>
    </source>
</evidence>
<keyword evidence="13" id="KW-1185">Reference proteome</keyword>
<dbReference type="PROSITE" id="PS50082">
    <property type="entry name" value="WD_REPEATS_2"/>
    <property type="match status" value="1"/>
</dbReference>
<proteinExistence type="inferred from homology"/>
<dbReference type="GO" id="GO:0005634">
    <property type="term" value="C:nucleus"/>
    <property type="evidence" value="ECO:0007669"/>
    <property type="project" value="UniProtKB-SubCell"/>
</dbReference>
<dbReference type="AlphaFoldDB" id="A0A0N8A762"/>
<evidence type="ECO:0000313" key="12">
    <source>
        <dbReference type="EMBL" id="KZS10157.1"/>
    </source>
</evidence>
<evidence type="ECO:0000256" key="6">
    <source>
        <dbReference type="ARBA" id="ARBA00022737"/>
    </source>
</evidence>
<sequence length="462" mass="51658">MARVVKKAVYGTLPSLHSRVQLLQREPITRNSQQNSITLEREDSQSETSSSSGNSSVECSPRRRDEFLRYEDSDEEETYTTSSKISHSFVDLVSQRSLGHGHPASVNLEYGTRHLLTNGNLREHPTHLGEMNKIFCSQWLNGHQIVFGSKCNKLSVYDLNKKELFSIPLLTSLQNRQPESQCGIHALAINPSQSILATGAENTNDIAFYSLPTFDPLAIGEGAHSDWMFDLKWLDDCFLVSGSRDTTMALWKLEEAYHPKVINFKALAVKRCKTAEKVRALAFNKRDIEIAALSLNGYIHVWKANTFKQIGTQKLHHGTENVCLGYHDERNLYAVGSRSHTTVLDARSLQPIQNKNIASPYPTCGIRSVSFRGDILTIGTGTGSILFYDLRSSKYMLFKDTTKEIVFKTSTGWVAADDSPQAMARYTPAIYTHCYDSSGTRLFAAGGPLAVERRGNYASVWS</sequence>
<organism evidence="12 13">
    <name type="scientific">Daphnia magna</name>
    <dbReference type="NCBI Taxonomy" id="35525"/>
    <lineage>
        <taxon>Eukaryota</taxon>
        <taxon>Metazoa</taxon>
        <taxon>Ecdysozoa</taxon>
        <taxon>Arthropoda</taxon>
        <taxon>Crustacea</taxon>
        <taxon>Branchiopoda</taxon>
        <taxon>Diplostraca</taxon>
        <taxon>Cladocera</taxon>
        <taxon>Anomopoda</taxon>
        <taxon>Daphniidae</taxon>
        <taxon>Daphnia</taxon>
    </lineage>
</organism>
<dbReference type="GO" id="GO:0080008">
    <property type="term" value="C:Cul4-RING E3 ubiquitin ligase complex"/>
    <property type="evidence" value="ECO:0007669"/>
    <property type="project" value="TreeGrafter"/>
</dbReference>
<keyword evidence="6" id="KW-0677">Repeat</keyword>
<dbReference type="PANTHER" id="PTHR19860:SF16">
    <property type="entry name" value="DDB1- AND CUL4-ASSOCIATED FACTOR 12"/>
    <property type="match status" value="1"/>
</dbReference>
<evidence type="ECO:0000256" key="10">
    <source>
        <dbReference type="SAM" id="MobiDB-lite"/>
    </source>
</evidence>
<comment type="subcellular location">
    <subcellularLocation>
        <location evidence="2">Cytoplasm</location>
    </subcellularLocation>
    <subcellularLocation>
        <location evidence="1">Nucleus</location>
    </subcellularLocation>
</comment>
<dbReference type="InterPro" id="IPR036322">
    <property type="entry name" value="WD40_repeat_dom_sf"/>
</dbReference>
<dbReference type="InterPro" id="IPR051191">
    <property type="entry name" value="DCAF12"/>
</dbReference>
<dbReference type="Pfam" id="PF23760">
    <property type="entry name" value="Beta-prop_DCAF12"/>
    <property type="match status" value="1"/>
</dbReference>
<dbReference type="InterPro" id="IPR001680">
    <property type="entry name" value="WD40_rpt"/>
</dbReference>
<keyword evidence="7" id="KW-0833">Ubl conjugation pathway</keyword>
<evidence type="ECO:0000259" key="11">
    <source>
        <dbReference type="Pfam" id="PF23760"/>
    </source>
</evidence>
<gene>
    <name evidence="12" type="ORF">APZ42_025448</name>
</gene>
<dbReference type="EMBL" id="LRGB01001877">
    <property type="protein sequence ID" value="KZS10157.1"/>
    <property type="molecule type" value="Genomic_DNA"/>
</dbReference>
<dbReference type="SUPFAM" id="SSF50978">
    <property type="entry name" value="WD40 repeat-like"/>
    <property type="match status" value="1"/>
</dbReference>
<dbReference type="GO" id="GO:0005737">
    <property type="term" value="C:cytoplasm"/>
    <property type="evidence" value="ECO:0007669"/>
    <property type="project" value="UniProtKB-SubCell"/>
</dbReference>
<dbReference type="STRING" id="35525.A0A0N8A762"/>
<dbReference type="SMART" id="SM00320">
    <property type="entry name" value="WD40"/>
    <property type="match status" value="5"/>
</dbReference>
<evidence type="ECO:0000256" key="5">
    <source>
        <dbReference type="ARBA" id="ARBA00022574"/>
    </source>
</evidence>
<comment type="pathway">
    <text evidence="3">Protein modification; protein ubiquitination.</text>
</comment>
<name>A0A0N8A762_9CRUS</name>
<feature type="compositionally biased region" description="Basic and acidic residues" evidence="10">
    <location>
        <begin position="60"/>
        <end position="71"/>
    </location>
</feature>
<evidence type="ECO:0000256" key="4">
    <source>
        <dbReference type="ARBA" id="ARBA00022490"/>
    </source>
</evidence>
<keyword evidence="4" id="KW-0963">Cytoplasm</keyword>
<evidence type="ECO:0000256" key="8">
    <source>
        <dbReference type="ARBA" id="ARBA00023242"/>
    </source>
</evidence>
<comment type="caution">
    <text evidence="12">The sequence shown here is derived from an EMBL/GenBank/DDBJ whole genome shotgun (WGS) entry which is preliminary data.</text>
</comment>